<protein>
    <submittedName>
        <fullName evidence="3">Uncharacterized protein</fullName>
    </submittedName>
</protein>
<dbReference type="Proteomes" id="UP001153365">
    <property type="component" value="Unassembled WGS sequence"/>
</dbReference>
<reference evidence="3" key="1">
    <citation type="submission" date="2022-06" db="EMBL/GenBank/DDBJ databases">
        <authorList>
            <consortium name="SYNGENTA / RWTH Aachen University"/>
        </authorList>
    </citation>
    <scope>NUCLEOTIDE SEQUENCE</scope>
</reference>
<keyword evidence="1" id="KW-0175">Coiled coil</keyword>
<gene>
    <name evidence="3" type="ORF">PPACK8108_LOCUS8687</name>
</gene>
<feature type="region of interest" description="Disordered" evidence="2">
    <location>
        <begin position="518"/>
        <end position="551"/>
    </location>
</feature>
<evidence type="ECO:0000256" key="2">
    <source>
        <dbReference type="SAM" id="MobiDB-lite"/>
    </source>
</evidence>
<feature type="compositionally biased region" description="Polar residues" evidence="2">
    <location>
        <begin position="92"/>
        <end position="103"/>
    </location>
</feature>
<keyword evidence="4" id="KW-1185">Reference proteome</keyword>
<feature type="compositionally biased region" description="Polar residues" evidence="2">
    <location>
        <begin position="61"/>
        <end position="80"/>
    </location>
</feature>
<evidence type="ECO:0000313" key="3">
    <source>
        <dbReference type="EMBL" id="CAH7673792.1"/>
    </source>
</evidence>
<sequence>MISTKDRYRQHWELDEEAPEEIRSEPYSAPDQERRYFSRGSGRTRYESSPETYLGCRITGSPPSATPRYTGNYNQHHKTNSFSNQSAKYYSVNNNNSKPTYQRQLDDATPEDTRFKTTGSRGFWNQTNQAHNNFYQKSTRPTNDYWPETSQGLGTYERPSSALSAWTKEQGGIKDQQDYNDFIEDFNIILKYLIEDGQIIDEDEAGDLLLSSLSTQLRRLISFKFIKQRNLKRYNNGEYLMPPISMIKILIEKEIKFMRTMCYKESKEQEETSIASDIGPKTYRTTTLIDNTYIEGKQAIQNQIVNKNKEEETSTNLAGPPDKVGISTELLQIVKENIGHQKESKESIPTASKDHYPTCRIPKNYDQVNQLVFGNSQQLEEDINQEKQQESQLLTKSLSGDSLNQAKNKEEETIYFAEDIESVMKDLPGYKLIDEDFGSILPSITADNFFINYGLKEGRSSVQTLEDLIDEENLEEKEESQLPIKLSPVSVKEITEPSCTIDTGKRDNICPIKFRIWNQEPKAPDPGEEEKENQPHRKAQHSGNNSHQGLDHKIQQEYSQKEKKMLETNNRMNKNQEEAKIKENQTTKKIIKEEIVIKTPGGLNQQQKHISIMTIYKSVLNKFKPVKQQISQECHPPLIEAPHLRNHYRTSNTKSTRATRSGRNPRINIQPTGLTSILKKWQSLV</sequence>
<accession>A0AAV0AYL2</accession>
<proteinExistence type="predicted"/>
<feature type="compositionally biased region" description="Polar residues" evidence="2">
    <location>
        <begin position="649"/>
        <end position="670"/>
    </location>
</feature>
<name>A0AAV0AYL2_PHAPC</name>
<organism evidence="3 4">
    <name type="scientific">Phakopsora pachyrhizi</name>
    <name type="common">Asian soybean rust disease fungus</name>
    <dbReference type="NCBI Taxonomy" id="170000"/>
    <lineage>
        <taxon>Eukaryota</taxon>
        <taxon>Fungi</taxon>
        <taxon>Dikarya</taxon>
        <taxon>Basidiomycota</taxon>
        <taxon>Pucciniomycotina</taxon>
        <taxon>Pucciniomycetes</taxon>
        <taxon>Pucciniales</taxon>
        <taxon>Phakopsoraceae</taxon>
        <taxon>Phakopsora</taxon>
    </lineage>
</organism>
<feature type="region of interest" description="Disordered" evidence="2">
    <location>
        <begin position="1"/>
        <end position="80"/>
    </location>
</feature>
<dbReference type="AlphaFoldDB" id="A0AAV0AYL2"/>
<feature type="coiled-coil region" evidence="1">
    <location>
        <begin position="558"/>
        <end position="594"/>
    </location>
</feature>
<evidence type="ECO:0000256" key="1">
    <source>
        <dbReference type="SAM" id="Coils"/>
    </source>
</evidence>
<feature type="region of interest" description="Disordered" evidence="2">
    <location>
        <begin position="92"/>
        <end position="111"/>
    </location>
</feature>
<dbReference type="EMBL" id="CALTRL010001813">
    <property type="protein sequence ID" value="CAH7673792.1"/>
    <property type="molecule type" value="Genomic_DNA"/>
</dbReference>
<feature type="region of interest" description="Disordered" evidence="2">
    <location>
        <begin position="642"/>
        <end position="670"/>
    </location>
</feature>
<evidence type="ECO:0000313" key="4">
    <source>
        <dbReference type="Proteomes" id="UP001153365"/>
    </source>
</evidence>
<feature type="compositionally biased region" description="Basic and acidic residues" evidence="2">
    <location>
        <begin position="1"/>
        <end position="13"/>
    </location>
</feature>
<comment type="caution">
    <text evidence="3">The sequence shown here is derived from an EMBL/GenBank/DDBJ whole genome shotgun (WGS) entry which is preliminary data.</text>
</comment>